<dbReference type="GeneID" id="92837025"/>
<sequence>MENKILVPLALLRAALIASKDEDEWDFRNLDSIAINNGHIVATDGSILFYAKLDNVENDISFIIPKSYAQSFVNKTECYSGLINCQISYDTETKTGLIEIPNHHNAYEGFKIFLSESYIDWQKVLPTNDVEYKGFVRFGGDYIKKLEEISGLLGSICRHNLKPTGLAKAANINFTFSDFENVNAILMPRNNNPDAELFCVAISDSHEDEVSLLPAATAELAFKAAQRLRKYFIFNPRFSDDYSPFSDGASWIYPTVWNGSKDAHADQLEITEEWFSKPLKRYDDAELAIKYIQAVNDCVECYLGDKSIVATTVEQITKFFNENKSLIKAKLWSVNIPEEPDSAPILHPVPSQKIGKQLVHRLKQEALKQFPTVGQSIADAVTLEEWEGTEAEHAEYLKSNPKWWIHTTFLENGNA</sequence>
<organism evidence="1 2">
    <name type="scientific">Acinetobacter modestus</name>
    <dbReference type="NCBI Taxonomy" id="1776740"/>
    <lineage>
        <taxon>Bacteria</taxon>
        <taxon>Pseudomonadati</taxon>
        <taxon>Pseudomonadota</taxon>
        <taxon>Gammaproteobacteria</taxon>
        <taxon>Moraxellales</taxon>
        <taxon>Moraxellaceae</taxon>
        <taxon>Acinetobacter</taxon>
    </lineage>
</organism>
<dbReference type="EMBL" id="APOJ01000023">
    <property type="protein sequence ID" value="ENU27028.1"/>
    <property type="molecule type" value="Genomic_DNA"/>
</dbReference>
<gene>
    <name evidence="1" type="ORF">F992_01633</name>
</gene>
<keyword evidence="2" id="KW-1185">Reference proteome</keyword>
<evidence type="ECO:0000313" key="1">
    <source>
        <dbReference type="EMBL" id="ENU27028.1"/>
    </source>
</evidence>
<protein>
    <submittedName>
        <fullName evidence="1">Uncharacterized protein</fullName>
    </submittedName>
</protein>
<accession>A0ABN0JPA3</accession>
<comment type="caution">
    <text evidence="1">The sequence shown here is derived from an EMBL/GenBank/DDBJ whole genome shotgun (WGS) entry which is preliminary data.</text>
</comment>
<reference evidence="1 2" key="2">
    <citation type="journal article" date="2016" name="Int. J. Syst. Evol. Microbiol.">
        <title>Taxonomy of haemolytic and/or proteolytic strains of the genus Acinetobacter with the proposal of Acinetobacter courvalinii sp. nov. (genomic species 14 sensu Bouvet &amp; Jeanjean), Acinetobacter dispersus sp. nov. (genomic species 17), Acinetobacter modestus sp. nov., Acinetobacter proteolyticus sp. nov. and Acinetobacter vivianii sp. nov.</title>
        <authorList>
            <person name="Nemec A."/>
            <person name="Radolfova-Krizova L."/>
            <person name="Maixnerova M."/>
            <person name="Vrestiakova E."/>
            <person name="Jezek P."/>
            <person name="Sedo O."/>
        </authorList>
    </citation>
    <scope>NUCLEOTIDE SEQUENCE [LARGE SCALE GENOMIC DNA]</scope>
    <source>
        <strain evidence="1 2">NIPH 236</strain>
    </source>
</reference>
<name>A0ABN0JPA3_9GAMM</name>
<reference evidence="2" key="1">
    <citation type="submission" date="2013-02" db="EMBL/GenBank/DDBJ databases">
        <title>The Genome Sequence of Acinetobacter sp. NIPH 236.</title>
        <authorList>
            <consortium name="The Broad Institute Genome Sequencing Platform"/>
            <consortium name="The Broad Institute Genome Sequencing Center for Infectious Disease"/>
            <person name="Cerqueira G."/>
            <person name="Feldgarden M."/>
            <person name="Courvalin P."/>
            <person name="Perichon B."/>
            <person name="Grillot-Courvalin C."/>
            <person name="Clermont D."/>
            <person name="Rocha E."/>
            <person name="Yoon E.-J."/>
            <person name="Nemec A."/>
            <person name="Walker B."/>
            <person name="Young S.K."/>
            <person name="Zeng Q."/>
            <person name="Gargeya S."/>
            <person name="Fitzgerald M."/>
            <person name="Haas B."/>
            <person name="Abouelleil A."/>
            <person name="Alvarado L."/>
            <person name="Arachchi H.M."/>
            <person name="Berlin A.M."/>
            <person name="Chapman S.B."/>
            <person name="Dewar J."/>
            <person name="Goldberg J."/>
            <person name="Griggs A."/>
            <person name="Gujja S."/>
            <person name="Hansen M."/>
            <person name="Howarth C."/>
            <person name="Imamovic A."/>
            <person name="Larimer J."/>
            <person name="McCowan C."/>
            <person name="Murphy C."/>
            <person name="Neiman D."/>
            <person name="Pearson M."/>
            <person name="Priest M."/>
            <person name="Roberts A."/>
            <person name="Saif S."/>
            <person name="Shea T."/>
            <person name="Sisk P."/>
            <person name="Sykes S."/>
            <person name="Wortman J."/>
            <person name="Nusbaum C."/>
            <person name="Birren B."/>
        </authorList>
    </citation>
    <scope>NUCLEOTIDE SEQUENCE [LARGE SCALE GENOMIC DNA]</scope>
    <source>
        <strain evidence="2">NIPH 236</strain>
    </source>
</reference>
<dbReference type="Proteomes" id="UP000013190">
    <property type="component" value="Unassembled WGS sequence"/>
</dbReference>
<proteinExistence type="predicted"/>
<dbReference type="RefSeq" id="WP_004661645.1">
    <property type="nucleotide sequence ID" value="NZ_BMDV01000002.1"/>
</dbReference>
<evidence type="ECO:0000313" key="2">
    <source>
        <dbReference type="Proteomes" id="UP000013190"/>
    </source>
</evidence>